<proteinExistence type="predicted"/>
<keyword evidence="2" id="KW-1133">Transmembrane helix</keyword>
<reference evidence="3 4" key="1">
    <citation type="submission" date="2016-10" db="EMBL/GenBank/DDBJ databases">
        <authorList>
            <person name="de Groot N.N."/>
        </authorList>
    </citation>
    <scope>NUCLEOTIDE SEQUENCE [LARGE SCALE GENOMIC DNA]</scope>
    <source>
        <strain evidence="3 4">CGMCC 4.6945</strain>
    </source>
</reference>
<feature type="transmembrane region" description="Helical" evidence="2">
    <location>
        <begin position="165"/>
        <end position="185"/>
    </location>
</feature>
<feature type="region of interest" description="Disordered" evidence="1">
    <location>
        <begin position="269"/>
        <end position="290"/>
    </location>
</feature>
<evidence type="ECO:0000256" key="2">
    <source>
        <dbReference type="SAM" id="Phobius"/>
    </source>
</evidence>
<name>A0A1I0WUQ9_9CELL</name>
<sequence length="290" mass="29061">MALVAVLVVVGLVALAALRVARVGASARDVAWLAGTAPGELPPAEAAVVARHLERHRRHRRVGGLVGVAFAVVVGIRWYASVGFGVGQHSPLADVLFCGVAGVLVGALVAEGTRLPRTAGAVTASLAPRPAAPHPRYVGAARGLVAAAVVLGVALLVAGRGPTTLVTALAGAAVVAVAEVTRARVVGRRRPVLAPRAARLDDRLRAFAAGSVALLELSAAVLTATWVLFGLQGAFGAPDGGVVDLVLGFASLAGLVVAAVLLHRAAPRPPRSWRPPVPDPAAAVAPAAPA</sequence>
<organism evidence="3 4">
    <name type="scientific">Cellulomonas marina</name>
    <dbReference type="NCBI Taxonomy" id="988821"/>
    <lineage>
        <taxon>Bacteria</taxon>
        <taxon>Bacillati</taxon>
        <taxon>Actinomycetota</taxon>
        <taxon>Actinomycetes</taxon>
        <taxon>Micrococcales</taxon>
        <taxon>Cellulomonadaceae</taxon>
        <taxon>Cellulomonas</taxon>
    </lineage>
</organism>
<evidence type="ECO:0000313" key="3">
    <source>
        <dbReference type="EMBL" id="SFA92502.1"/>
    </source>
</evidence>
<feature type="transmembrane region" description="Helical" evidence="2">
    <location>
        <begin position="241"/>
        <end position="262"/>
    </location>
</feature>
<feature type="transmembrane region" description="Helical" evidence="2">
    <location>
        <begin position="139"/>
        <end position="159"/>
    </location>
</feature>
<dbReference type="Proteomes" id="UP000199012">
    <property type="component" value="Unassembled WGS sequence"/>
</dbReference>
<keyword evidence="2" id="KW-0472">Membrane</keyword>
<evidence type="ECO:0000256" key="1">
    <source>
        <dbReference type="SAM" id="MobiDB-lite"/>
    </source>
</evidence>
<feature type="compositionally biased region" description="Pro residues" evidence="1">
    <location>
        <begin position="269"/>
        <end position="279"/>
    </location>
</feature>
<dbReference type="STRING" id="988821.SAMN05421867_103261"/>
<accession>A0A1I0WUQ9</accession>
<keyword evidence="4" id="KW-1185">Reference proteome</keyword>
<keyword evidence="2" id="KW-0812">Transmembrane</keyword>
<dbReference type="AlphaFoldDB" id="A0A1I0WUQ9"/>
<gene>
    <name evidence="3" type="ORF">SAMN05421867_103261</name>
</gene>
<feature type="compositionally biased region" description="Low complexity" evidence="1">
    <location>
        <begin position="280"/>
        <end position="290"/>
    </location>
</feature>
<evidence type="ECO:0000313" key="4">
    <source>
        <dbReference type="Proteomes" id="UP000199012"/>
    </source>
</evidence>
<feature type="transmembrane region" description="Helical" evidence="2">
    <location>
        <begin position="92"/>
        <end position="110"/>
    </location>
</feature>
<protein>
    <submittedName>
        <fullName evidence="3">Uncharacterized protein</fullName>
    </submittedName>
</protein>
<dbReference type="RefSeq" id="WP_090031257.1">
    <property type="nucleotide sequence ID" value="NZ_BONM01000031.1"/>
</dbReference>
<feature type="transmembrane region" description="Helical" evidence="2">
    <location>
        <begin position="206"/>
        <end position="229"/>
    </location>
</feature>
<dbReference type="EMBL" id="FOKA01000003">
    <property type="protein sequence ID" value="SFA92502.1"/>
    <property type="molecule type" value="Genomic_DNA"/>
</dbReference>
<feature type="transmembrane region" description="Helical" evidence="2">
    <location>
        <begin position="62"/>
        <end position="80"/>
    </location>
</feature>